<keyword evidence="2" id="KW-1185">Reference proteome</keyword>
<evidence type="ECO:0000313" key="2">
    <source>
        <dbReference type="Proteomes" id="UP000651977"/>
    </source>
</evidence>
<organism evidence="1 2">
    <name type="scientific">Agarivorans gilvus</name>
    <dbReference type="NCBI Taxonomy" id="680279"/>
    <lineage>
        <taxon>Bacteria</taxon>
        <taxon>Pseudomonadati</taxon>
        <taxon>Pseudomonadota</taxon>
        <taxon>Gammaproteobacteria</taxon>
        <taxon>Alteromonadales</taxon>
        <taxon>Alteromonadaceae</taxon>
        <taxon>Agarivorans</taxon>
    </lineage>
</organism>
<reference evidence="2" key="1">
    <citation type="journal article" date="2019" name="Int. J. Syst. Evol. Microbiol.">
        <title>The Global Catalogue of Microorganisms (GCM) 10K type strain sequencing project: providing services to taxonomists for standard genome sequencing and annotation.</title>
        <authorList>
            <consortium name="The Broad Institute Genomics Platform"/>
            <consortium name="The Broad Institute Genome Sequencing Center for Infectious Disease"/>
            <person name="Wu L."/>
            <person name="Ma J."/>
        </authorList>
    </citation>
    <scope>NUCLEOTIDE SEQUENCE [LARGE SCALE GENOMIC DNA]</scope>
    <source>
        <strain evidence="2">CGMCC 1.10131</strain>
    </source>
</reference>
<dbReference type="Proteomes" id="UP000651977">
    <property type="component" value="Unassembled WGS sequence"/>
</dbReference>
<name>A0ABQ1I4J1_9ALTE</name>
<evidence type="ECO:0000313" key="1">
    <source>
        <dbReference type="EMBL" id="GGB11412.1"/>
    </source>
</evidence>
<sequence>MFGIHKVKVVDLFIESEKKQVIPFTASCAVYLTQKLIDLKLTYATGEKKSGFFGGMINKDINYRNSGLDDWEIISNLDGSESAAKLKGLGVASLVGYGLAGPAGAVVTGLLSANKKDIPIMLVHKPSKQAFHCMAKHNFAKEVQESEWVRDVVESQK</sequence>
<proteinExistence type="predicted"/>
<comment type="caution">
    <text evidence="1">The sequence shown here is derived from an EMBL/GenBank/DDBJ whole genome shotgun (WGS) entry which is preliminary data.</text>
</comment>
<dbReference type="EMBL" id="BMDY01000015">
    <property type="protein sequence ID" value="GGB11412.1"/>
    <property type="molecule type" value="Genomic_DNA"/>
</dbReference>
<gene>
    <name evidence="1" type="ORF">GCM10007414_26130</name>
</gene>
<dbReference type="RefSeq" id="WP_055733189.1">
    <property type="nucleotide sequence ID" value="NZ_BMDY01000015.1"/>
</dbReference>
<protein>
    <submittedName>
        <fullName evidence="1">Uncharacterized protein</fullName>
    </submittedName>
</protein>
<accession>A0ABQ1I4J1</accession>